<dbReference type="Gene3D" id="1.20.58.220">
    <property type="entry name" value="Phosphate transport system protein phou homolog 2, domain 2"/>
    <property type="match status" value="2"/>
</dbReference>
<accession>A0A3M8SZP3</accession>
<evidence type="ECO:0000256" key="1">
    <source>
        <dbReference type="ARBA" id="ARBA00008107"/>
    </source>
</evidence>
<dbReference type="InterPro" id="IPR038078">
    <property type="entry name" value="PhoU-like_sf"/>
</dbReference>
<organism evidence="4 5">
    <name type="scientific">Montanilutibacter psychrotolerans</name>
    <dbReference type="NCBI Taxonomy" id="1327343"/>
    <lineage>
        <taxon>Bacteria</taxon>
        <taxon>Pseudomonadati</taxon>
        <taxon>Pseudomonadota</taxon>
        <taxon>Gammaproteobacteria</taxon>
        <taxon>Lysobacterales</taxon>
        <taxon>Lysobacteraceae</taxon>
        <taxon>Montanilutibacter</taxon>
    </lineage>
</organism>
<dbReference type="PANTHER" id="PTHR42930">
    <property type="entry name" value="PHOSPHATE-SPECIFIC TRANSPORT SYSTEM ACCESSORY PROTEIN PHOU"/>
    <property type="match status" value="1"/>
</dbReference>
<comment type="caution">
    <text evidence="4">The sequence shown here is derived from an EMBL/GenBank/DDBJ whole genome shotgun (WGS) entry which is preliminary data.</text>
</comment>
<dbReference type="Proteomes" id="UP000267049">
    <property type="component" value="Unassembled WGS sequence"/>
</dbReference>
<evidence type="ECO:0000313" key="4">
    <source>
        <dbReference type="EMBL" id="RNF86175.1"/>
    </source>
</evidence>
<evidence type="ECO:0000259" key="3">
    <source>
        <dbReference type="Pfam" id="PF01895"/>
    </source>
</evidence>
<gene>
    <name evidence="4" type="ORF">EER27_01750</name>
</gene>
<reference evidence="4 5" key="1">
    <citation type="submission" date="2018-11" db="EMBL/GenBank/DDBJ databases">
        <title>Lysobacter cryohumiis sp. nov., isolated from soil in the Tianshan Mountains, Xinjiang, China.</title>
        <authorList>
            <person name="Luo Y."/>
            <person name="Sheng H."/>
        </authorList>
    </citation>
    <scope>NUCLEOTIDE SEQUENCE [LARGE SCALE GENOMIC DNA]</scope>
    <source>
        <strain evidence="4 5">ZS60</strain>
    </source>
</reference>
<feature type="domain" description="PhoU" evidence="3">
    <location>
        <begin position="120"/>
        <end position="199"/>
    </location>
</feature>
<dbReference type="PANTHER" id="PTHR42930:SF3">
    <property type="entry name" value="PHOSPHATE-SPECIFIC TRANSPORT SYSTEM ACCESSORY PROTEIN PHOU"/>
    <property type="match status" value="1"/>
</dbReference>
<dbReference type="GO" id="GO:0030643">
    <property type="term" value="P:intracellular phosphate ion homeostasis"/>
    <property type="evidence" value="ECO:0007669"/>
    <property type="project" value="InterPro"/>
</dbReference>
<dbReference type="RefSeq" id="WP_123086294.1">
    <property type="nucleotide sequence ID" value="NZ_RIBS01000001.1"/>
</dbReference>
<evidence type="ECO:0000313" key="5">
    <source>
        <dbReference type="Proteomes" id="UP000267049"/>
    </source>
</evidence>
<dbReference type="AlphaFoldDB" id="A0A3M8SZP3"/>
<keyword evidence="5" id="KW-1185">Reference proteome</keyword>
<evidence type="ECO:0000256" key="2">
    <source>
        <dbReference type="ARBA" id="ARBA00022592"/>
    </source>
</evidence>
<comment type="similarity">
    <text evidence="1">Belongs to the PhoU family.</text>
</comment>
<protein>
    <submittedName>
        <fullName evidence="4">Phosphate uptake regulator PhoU</fullName>
    </submittedName>
</protein>
<dbReference type="InterPro" id="IPR026022">
    <property type="entry name" value="PhoU_dom"/>
</dbReference>
<feature type="domain" description="PhoU" evidence="3">
    <location>
        <begin position="20"/>
        <end position="99"/>
    </location>
</feature>
<sequence>MNTNFDGEREALRARLAAAFREVQQQLADAVRALERNDARLARDVHRKESRIEGELHSLERDAVGLAGRSANADDVTQFAISVVQMSASLRHVDRMADQLGGSAMAIANANLPDELAGQLHHMAELALLQFTTAQEALAARVDSLAERTLKRDIELDNWYELLLKECFDDVAERGEVPGHLAAMLSTAKLLERISGHSMTLREEVVALVSRA</sequence>
<proteinExistence type="inferred from homology"/>
<dbReference type="OrthoDB" id="9814256at2"/>
<dbReference type="Pfam" id="PF01895">
    <property type="entry name" value="PhoU"/>
    <property type="match status" value="2"/>
</dbReference>
<dbReference type="GO" id="GO:0006817">
    <property type="term" value="P:phosphate ion transport"/>
    <property type="evidence" value="ECO:0007669"/>
    <property type="project" value="UniProtKB-KW"/>
</dbReference>
<name>A0A3M8SZP3_9GAMM</name>
<dbReference type="EMBL" id="RIBS01000001">
    <property type="protein sequence ID" value="RNF86175.1"/>
    <property type="molecule type" value="Genomic_DNA"/>
</dbReference>
<keyword evidence="2" id="KW-0592">Phosphate transport</keyword>
<dbReference type="InterPro" id="IPR028366">
    <property type="entry name" value="PhoU"/>
</dbReference>
<dbReference type="GO" id="GO:0045936">
    <property type="term" value="P:negative regulation of phosphate metabolic process"/>
    <property type="evidence" value="ECO:0007669"/>
    <property type="project" value="InterPro"/>
</dbReference>
<dbReference type="SUPFAM" id="SSF109755">
    <property type="entry name" value="PhoU-like"/>
    <property type="match status" value="1"/>
</dbReference>
<keyword evidence="2" id="KW-0813">Transport</keyword>